<proteinExistence type="predicted"/>
<reference evidence="1" key="1">
    <citation type="journal article" date="2015" name="Nature">
        <title>Complex archaea that bridge the gap between prokaryotes and eukaryotes.</title>
        <authorList>
            <person name="Spang A."/>
            <person name="Saw J.H."/>
            <person name="Jorgensen S.L."/>
            <person name="Zaremba-Niedzwiedzka K."/>
            <person name="Martijn J."/>
            <person name="Lind A.E."/>
            <person name="van Eijk R."/>
            <person name="Schleper C."/>
            <person name="Guy L."/>
            <person name="Ettema T.J."/>
        </authorList>
    </citation>
    <scope>NUCLEOTIDE SEQUENCE</scope>
</reference>
<accession>A0A0F9CDH5</accession>
<gene>
    <name evidence="1" type="ORF">LCGC14_2623510</name>
</gene>
<comment type="caution">
    <text evidence="1">The sequence shown here is derived from an EMBL/GenBank/DDBJ whole genome shotgun (WGS) entry which is preliminary data.</text>
</comment>
<organism evidence="1">
    <name type="scientific">marine sediment metagenome</name>
    <dbReference type="NCBI Taxonomy" id="412755"/>
    <lineage>
        <taxon>unclassified sequences</taxon>
        <taxon>metagenomes</taxon>
        <taxon>ecological metagenomes</taxon>
    </lineage>
</organism>
<dbReference type="AlphaFoldDB" id="A0A0F9CDH5"/>
<evidence type="ECO:0000313" key="1">
    <source>
        <dbReference type="EMBL" id="KKL03701.1"/>
    </source>
</evidence>
<protein>
    <submittedName>
        <fullName evidence="1">Uncharacterized protein</fullName>
    </submittedName>
</protein>
<dbReference type="EMBL" id="LAZR01044826">
    <property type="protein sequence ID" value="KKL03701.1"/>
    <property type="molecule type" value="Genomic_DNA"/>
</dbReference>
<name>A0A0F9CDH5_9ZZZZ</name>
<sequence>MRFAVGDHFVTRLGPCRVLYDGDKSYFQKHQRRYLCRVVSWRDEFYRSYWDDLCETADERSRCRRVLTVEVIAT</sequence>